<evidence type="ECO:0000313" key="1">
    <source>
        <dbReference type="EMBL" id="KFF00269.1"/>
    </source>
</evidence>
<dbReference type="PANTHER" id="PTHR11669">
    <property type="entry name" value="REPLICATION FACTOR C / DNA POLYMERASE III GAMMA-TAU SUBUNIT"/>
    <property type="match status" value="1"/>
</dbReference>
<dbReference type="SUPFAM" id="SSF52540">
    <property type="entry name" value="P-loop containing nucleoside triphosphate hydrolases"/>
    <property type="match status" value="1"/>
</dbReference>
<dbReference type="OrthoDB" id="9811073at2"/>
<accession>A0A085Z755</accession>
<protein>
    <submittedName>
        <fullName evidence="1">DNA polymerase III subunit delta</fullName>
    </submittedName>
</protein>
<gene>
    <name evidence="1" type="ORF">IX39_06315</name>
</gene>
<dbReference type="PANTHER" id="PTHR11669:SF8">
    <property type="entry name" value="DNA POLYMERASE III SUBUNIT DELTA"/>
    <property type="match status" value="1"/>
</dbReference>
<dbReference type="InterPro" id="IPR050238">
    <property type="entry name" value="DNA_Rep/Repair_Clamp_Loader"/>
</dbReference>
<dbReference type="AlphaFoldDB" id="A0A085Z755"/>
<dbReference type="EMBL" id="JPRP01000001">
    <property type="protein sequence ID" value="KFF00269.1"/>
    <property type="molecule type" value="Genomic_DNA"/>
</dbReference>
<dbReference type="STRING" id="236814.IX39_06315"/>
<dbReference type="InterPro" id="IPR027417">
    <property type="entry name" value="P-loop_NTPase"/>
</dbReference>
<dbReference type="Pfam" id="PF13177">
    <property type="entry name" value="DNA_pol3_delta2"/>
    <property type="match status" value="1"/>
</dbReference>
<comment type="caution">
    <text evidence="1">The sequence shown here is derived from an EMBL/GenBank/DDBJ whole genome shotgun (WGS) entry which is preliminary data.</text>
</comment>
<sequence length="372" mass="42934">MKWENIAGQENLKKLLKDSITENRVSHAQLFIGKEGYGTMPLVLAYAREILKGENEHAASKVEHLNHLDLHFSFPVFTEGKTAVSKNRFDDFREMILNSAYASFDDWTAHLESENKQFFISADEVDDQNQKFALKSFEGGTKILIVWRADKMNVAASNKFLKFLEEPPAKTIILLTAESTDDILPTILSRTQLIEVPRINDEDIEAYLKNNFQVSAEKIREIVHQAQGNLNDAINFLNSENKNPEFEKLFVQWVRDAFMVKKKPEFLKNIILWAREIAGWNREKQKNFLNYASEIFRLALLQNYQSQDLVYKKIDANGFNWEGFSKFISGANIISILDEINDADLHLTRNGNPKIVWTDLGIKLSRYIHKNS</sequence>
<dbReference type="RefSeq" id="WP_034674370.1">
    <property type="nucleotide sequence ID" value="NZ_FPAP01000002.1"/>
</dbReference>
<dbReference type="GO" id="GO:0006261">
    <property type="term" value="P:DNA-templated DNA replication"/>
    <property type="evidence" value="ECO:0007669"/>
    <property type="project" value="TreeGrafter"/>
</dbReference>
<dbReference type="eggNOG" id="COG0470">
    <property type="taxonomic scope" value="Bacteria"/>
</dbReference>
<keyword evidence="2" id="KW-1185">Reference proteome</keyword>
<evidence type="ECO:0000313" key="2">
    <source>
        <dbReference type="Proteomes" id="UP000028713"/>
    </source>
</evidence>
<dbReference type="Proteomes" id="UP000028713">
    <property type="component" value="Unassembled WGS sequence"/>
</dbReference>
<proteinExistence type="predicted"/>
<name>A0A085Z755_9FLAO</name>
<organism evidence="1 2">
    <name type="scientific">Chryseobacterium formosense</name>
    <dbReference type="NCBI Taxonomy" id="236814"/>
    <lineage>
        <taxon>Bacteria</taxon>
        <taxon>Pseudomonadati</taxon>
        <taxon>Bacteroidota</taxon>
        <taxon>Flavobacteriia</taxon>
        <taxon>Flavobacteriales</taxon>
        <taxon>Weeksellaceae</taxon>
        <taxon>Chryseobacterium group</taxon>
        <taxon>Chryseobacterium</taxon>
    </lineage>
</organism>
<dbReference type="Gene3D" id="3.40.50.300">
    <property type="entry name" value="P-loop containing nucleotide triphosphate hydrolases"/>
    <property type="match status" value="1"/>
</dbReference>
<reference evidence="1 2" key="1">
    <citation type="submission" date="2014-07" db="EMBL/GenBank/DDBJ databases">
        <title>Genome of Chryseobacterium formosense LMG 24722.</title>
        <authorList>
            <person name="Pipes S.E."/>
            <person name="Stropko S.J."/>
            <person name="Newman J.D."/>
        </authorList>
    </citation>
    <scope>NUCLEOTIDE SEQUENCE [LARGE SCALE GENOMIC DNA]</scope>
    <source>
        <strain evidence="1 2">LMG 24722</strain>
    </source>
</reference>